<gene>
    <name evidence="2" type="ORF">GCM10023205_04610</name>
</gene>
<evidence type="ECO:0000256" key="1">
    <source>
        <dbReference type="SAM" id="MobiDB-lite"/>
    </source>
</evidence>
<dbReference type="Proteomes" id="UP001500466">
    <property type="component" value="Unassembled WGS sequence"/>
</dbReference>
<name>A0ABP9GVD1_9ACTN</name>
<keyword evidence="3" id="KW-1185">Reference proteome</keyword>
<comment type="caution">
    <text evidence="2">The sequence shown here is derived from an EMBL/GenBank/DDBJ whole genome shotgun (WGS) entry which is preliminary data.</text>
</comment>
<organism evidence="2 3">
    <name type="scientific">Yinghuangia aomiensis</name>
    <dbReference type="NCBI Taxonomy" id="676205"/>
    <lineage>
        <taxon>Bacteria</taxon>
        <taxon>Bacillati</taxon>
        <taxon>Actinomycetota</taxon>
        <taxon>Actinomycetes</taxon>
        <taxon>Kitasatosporales</taxon>
        <taxon>Streptomycetaceae</taxon>
        <taxon>Yinghuangia</taxon>
    </lineage>
</organism>
<sequence length="93" mass="9440">MGGGDEEAVREVCGTQLLTRGSGSNSGMLGGGQTCAYTALGAAGVARVGGSISPSRRLRRPLLRPPGRSGAPVSRAPPGVGKRRWDPDGIPTR</sequence>
<protein>
    <submittedName>
        <fullName evidence="2">Uncharacterized protein</fullName>
    </submittedName>
</protein>
<accession>A0ABP9GVD1</accession>
<evidence type="ECO:0000313" key="3">
    <source>
        <dbReference type="Proteomes" id="UP001500466"/>
    </source>
</evidence>
<proteinExistence type="predicted"/>
<reference evidence="3" key="1">
    <citation type="journal article" date="2019" name="Int. J. Syst. Evol. Microbiol.">
        <title>The Global Catalogue of Microorganisms (GCM) 10K type strain sequencing project: providing services to taxonomists for standard genome sequencing and annotation.</title>
        <authorList>
            <consortium name="The Broad Institute Genomics Platform"/>
            <consortium name="The Broad Institute Genome Sequencing Center for Infectious Disease"/>
            <person name="Wu L."/>
            <person name="Ma J."/>
        </authorList>
    </citation>
    <scope>NUCLEOTIDE SEQUENCE [LARGE SCALE GENOMIC DNA]</scope>
    <source>
        <strain evidence="3">JCM 17986</strain>
    </source>
</reference>
<evidence type="ECO:0000313" key="2">
    <source>
        <dbReference type="EMBL" id="GAA4947720.1"/>
    </source>
</evidence>
<feature type="region of interest" description="Disordered" evidence="1">
    <location>
        <begin position="50"/>
        <end position="93"/>
    </location>
</feature>
<dbReference type="EMBL" id="BAABHS010000001">
    <property type="protein sequence ID" value="GAA4947720.1"/>
    <property type="molecule type" value="Genomic_DNA"/>
</dbReference>